<reference evidence="2 3" key="1">
    <citation type="journal article" date="2024" name="Science">
        <title>Giant polyketide synthase enzymes in the biosynthesis of giant marine polyether toxins.</title>
        <authorList>
            <person name="Fallon T.R."/>
            <person name="Shende V.V."/>
            <person name="Wierzbicki I.H."/>
            <person name="Pendleton A.L."/>
            <person name="Watervoot N.F."/>
            <person name="Auber R.P."/>
            <person name="Gonzalez D.J."/>
            <person name="Wisecaver J.H."/>
            <person name="Moore B.S."/>
        </authorList>
    </citation>
    <scope>NUCLEOTIDE SEQUENCE [LARGE SCALE GENOMIC DNA]</scope>
    <source>
        <strain evidence="2 3">12B1</strain>
    </source>
</reference>
<evidence type="ECO:0000313" key="3">
    <source>
        <dbReference type="Proteomes" id="UP001515480"/>
    </source>
</evidence>
<sequence>MGKERVGSAAMDDAMLVAGARSATLLCWLPAALSIAAVNEKVEFEIASRWQHALGSRDAICSAACGQSLQITTASPPPAAAAASATTHRTNHSCGAHQKVYLSSHSSETHPPPACSASPLASPPLVCATRRWSTASGERLVRPSPPLRSRRRSASSAARSAGSGVKSSRSRGVCAAQTDVWNWNQPHKS</sequence>
<dbReference type="Proteomes" id="UP001515480">
    <property type="component" value="Unassembled WGS sequence"/>
</dbReference>
<feature type="compositionally biased region" description="Low complexity" evidence="1">
    <location>
        <begin position="154"/>
        <end position="173"/>
    </location>
</feature>
<feature type="compositionally biased region" description="Polar residues" evidence="1">
    <location>
        <begin position="179"/>
        <end position="189"/>
    </location>
</feature>
<feature type="region of interest" description="Disordered" evidence="1">
    <location>
        <begin position="137"/>
        <end position="189"/>
    </location>
</feature>
<accession>A0AB34JS74</accession>
<dbReference type="EMBL" id="JBGBPQ010000005">
    <property type="protein sequence ID" value="KAL1523628.1"/>
    <property type="molecule type" value="Genomic_DNA"/>
</dbReference>
<protein>
    <submittedName>
        <fullName evidence="2">Uncharacterized protein</fullName>
    </submittedName>
</protein>
<gene>
    <name evidence="2" type="ORF">AB1Y20_018564</name>
</gene>
<dbReference type="AlphaFoldDB" id="A0AB34JS74"/>
<evidence type="ECO:0000313" key="2">
    <source>
        <dbReference type="EMBL" id="KAL1523628.1"/>
    </source>
</evidence>
<proteinExistence type="predicted"/>
<keyword evidence="3" id="KW-1185">Reference proteome</keyword>
<organism evidence="2 3">
    <name type="scientific">Prymnesium parvum</name>
    <name type="common">Toxic golden alga</name>
    <dbReference type="NCBI Taxonomy" id="97485"/>
    <lineage>
        <taxon>Eukaryota</taxon>
        <taxon>Haptista</taxon>
        <taxon>Haptophyta</taxon>
        <taxon>Prymnesiophyceae</taxon>
        <taxon>Prymnesiales</taxon>
        <taxon>Prymnesiaceae</taxon>
        <taxon>Prymnesium</taxon>
    </lineage>
</organism>
<comment type="caution">
    <text evidence="2">The sequence shown here is derived from an EMBL/GenBank/DDBJ whole genome shotgun (WGS) entry which is preliminary data.</text>
</comment>
<name>A0AB34JS74_PRYPA</name>
<evidence type="ECO:0000256" key="1">
    <source>
        <dbReference type="SAM" id="MobiDB-lite"/>
    </source>
</evidence>